<protein>
    <submittedName>
        <fullName evidence="2">C-type lectin domain-containing protein</fullName>
    </submittedName>
</protein>
<sequence>MMLSFFILTTSIFVVTFAEKNYISNDIKKIEAKSKQELDALCFSEYELFNDMCYKKVLTTLTAEKAEEECKKEGGHLVSIHSEEEAEFIISLHIPLRGAWIGLKKDPVFFLWSWTDGTAMDYKRWSDKPTDEKNPENYARVDWGGDWNYATPGAELPFFCKQSAFHHKKKSSMTQ</sequence>
<dbReference type="WBParaSite" id="ES5_v2.g23777.t1">
    <property type="protein sequence ID" value="ES5_v2.g23777.t1"/>
    <property type="gene ID" value="ES5_v2.g23777"/>
</dbReference>
<proteinExistence type="predicted"/>
<name>A0AC34G2E2_9BILA</name>
<accession>A0AC34G2E2</accession>
<evidence type="ECO:0000313" key="2">
    <source>
        <dbReference type="WBParaSite" id="ES5_v2.g23777.t1"/>
    </source>
</evidence>
<dbReference type="Proteomes" id="UP000887579">
    <property type="component" value="Unplaced"/>
</dbReference>
<evidence type="ECO:0000313" key="1">
    <source>
        <dbReference type="Proteomes" id="UP000887579"/>
    </source>
</evidence>
<organism evidence="1 2">
    <name type="scientific">Panagrolaimus sp. ES5</name>
    <dbReference type="NCBI Taxonomy" id="591445"/>
    <lineage>
        <taxon>Eukaryota</taxon>
        <taxon>Metazoa</taxon>
        <taxon>Ecdysozoa</taxon>
        <taxon>Nematoda</taxon>
        <taxon>Chromadorea</taxon>
        <taxon>Rhabditida</taxon>
        <taxon>Tylenchina</taxon>
        <taxon>Panagrolaimomorpha</taxon>
        <taxon>Panagrolaimoidea</taxon>
        <taxon>Panagrolaimidae</taxon>
        <taxon>Panagrolaimus</taxon>
    </lineage>
</organism>
<reference evidence="2" key="1">
    <citation type="submission" date="2022-11" db="UniProtKB">
        <authorList>
            <consortium name="WormBaseParasite"/>
        </authorList>
    </citation>
    <scope>IDENTIFICATION</scope>
</reference>